<accession>A0A2V1KCW8</accession>
<organism evidence="2 3">
    <name type="scientific">Ancrocorticia populi</name>
    <dbReference type="NCBI Taxonomy" id="2175228"/>
    <lineage>
        <taxon>Bacteria</taxon>
        <taxon>Bacillati</taxon>
        <taxon>Actinomycetota</taxon>
        <taxon>Actinomycetes</taxon>
        <taxon>Actinomycetales</taxon>
        <taxon>Actinomycetaceae</taxon>
        <taxon>Ancrocorticia</taxon>
    </lineage>
</organism>
<feature type="transmembrane region" description="Helical" evidence="1">
    <location>
        <begin position="66"/>
        <end position="87"/>
    </location>
</feature>
<evidence type="ECO:0000313" key="3">
    <source>
        <dbReference type="Proteomes" id="UP000245283"/>
    </source>
</evidence>
<keyword evidence="1" id="KW-0472">Membrane</keyword>
<gene>
    <name evidence="2" type="ORF">DD236_03850</name>
</gene>
<evidence type="ECO:0000256" key="1">
    <source>
        <dbReference type="SAM" id="Phobius"/>
    </source>
</evidence>
<dbReference type="Proteomes" id="UP000245283">
    <property type="component" value="Unassembled WGS sequence"/>
</dbReference>
<name>A0A2V1KCW8_9ACTO</name>
<dbReference type="AlphaFoldDB" id="A0A2V1KCW8"/>
<feature type="transmembrane region" description="Helical" evidence="1">
    <location>
        <begin position="33"/>
        <end position="54"/>
    </location>
</feature>
<comment type="caution">
    <text evidence="2">The sequence shown here is derived from an EMBL/GenBank/DDBJ whole genome shotgun (WGS) entry which is preliminary data.</text>
</comment>
<sequence length="106" mass="11619">MMAETMETTEFKARLPRRHSRLSAETWLDLRSWAAAMFGVFGLMLTVYGAFFVTEADLAKAAGINLDLWTGIGMLLAAAGFLVWLLARPPEIEHGVHVVEGAPDAL</sequence>
<keyword evidence="1" id="KW-1133">Transmembrane helix</keyword>
<proteinExistence type="predicted"/>
<keyword evidence="3" id="KW-1185">Reference proteome</keyword>
<keyword evidence="1" id="KW-0812">Transmembrane</keyword>
<dbReference type="EMBL" id="QETB01000001">
    <property type="protein sequence ID" value="PWF27521.1"/>
    <property type="molecule type" value="Genomic_DNA"/>
</dbReference>
<protein>
    <submittedName>
        <fullName evidence="2">Uncharacterized protein</fullName>
    </submittedName>
</protein>
<reference evidence="3" key="1">
    <citation type="submission" date="2018-05" db="EMBL/GenBank/DDBJ databases">
        <authorList>
            <person name="Li Y."/>
        </authorList>
    </citation>
    <scope>NUCLEOTIDE SEQUENCE [LARGE SCALE GENOMIC DNA]</scope>
    <source>
        <strain evidence="3">sk1b4</strain>
    </source>
</reference>
<evidence type="ECO:0000313" key="2">
    <source>
        <dbReference type="EMBL" id="PWF27521.1"/>
    </source>
</evidence>